<feature type="domain" description="Zn(2)-C6 fungal-type" evidence="4">
    <location>
        <begin position="16"/>
        <end position="44"/>
    </location>
</feature>
<evidence type="ECO:0000313" key="6">
    <source>
        <dbReference type="Proteomes" id="UP000799324"/>
    </source>
</evidence>
<protein>
    <recommendedName>
        <fullName evidence="4">Zn(2)-C6 fungal-type domain-containing protein</fullName>
    </recommendedName>
</protein>
<reference evidence="5" key="1">
    <citation type="journal article" date="2020" name="Stud. Mycol.">
        <title>101 Dothideomycetes genomes: a test case for predicting lifestyles and emergence of pathogens.</title>
        <authorList>
            <person name="Haridas S."/>
            <person name="Albert R."/>
            <person name="Binder M."/>
            <person name="Bloem J."/>
            <person name="Labutti K."/>
            <person name="Salamov A."/>
            <person name="Andreopoulos B."/>
            <person name="Baker S."/>
            <person name="Barry K."/>
            <person name="Bills G."/>
            <person name="Bluhm B."/>
            <person name="Cannon C."/>
            <person name="Castanera R."/>
            <person name="Culley D."/>
            <person name="Daum C."/>
            <person name="Ezra D."/>
            <person name="Gonzalez J."/>
            <person name="Henrissat B."/>
            <person name="Kuo A."/>
            <person name="Liang C."/>
            <person name="Lipzen A."/>
            <person name="Lutzoni F."/>
            <person name="Magnuson J."/>
            <person name="Mondo S."/>
            <person name="Nolan M."/>
            <person name="Ohm R."/>
            <person name="Pangilinan J."/>
            <person name="Park H.-J."/>
            <person name="Ramirez L."/>
            <person name="Alfaro M."/>
            <person name="Sun H."/>
            <person name="Tritt A."/>
            <person name="Yoshinaga Y."/>
            <person name="Zwiers L.-H."/>
            <person name="Turgeon B."/>
            <person name="Goodwin S."/>
            <person name="Spatafora J."/>
            <person name="Crous P."/>
            <person name="Grigoriev I."/>
        </authorList>
    </citation>
    <scope>NUCLEOTIDE SEQUENCE</scope>
    <source>
        <strain evidence="5">CBS 122681</strain>
    </source>
</reference>
<dbReference type="InterPro" id="IPR036864">
    <property type="entry name" value="Zn2-C6_fun-type_DNA-bd_sf"/>
</dbReference>
<name>A0A6A6TSH4_9PLEO</name>
<accession>A0A6A6TSH4</accession>
<dbReference type="Pfam" id="PF00172">
    <property type="entry name" value="Zn_clus"/>
    <property type="match status" value="1"/>
</dbReference>
<comment type="subcellular location">
    <subcellularLocation>
        <location evidence="1">Nucleus</location>
    </subcellularLocation>
</comment>
<keyword evidence="6" id="KW-1185">Reference proteome</keyword>
<evidence type="ECO:0000256" key="3">
    <source>
        <dbReference type="SAM" id="MobiDB-lite"/>
    </source>
</evidence>
<evidence type="ECO:0000313" key="5">
    <source>
        <dbReference type="EMBL" id="KAF2662261.1"/>
    </source>
</evidence>
<feature type="region of interest" description="Disordered" evidence="3">
    <location>
        <begin position="60"/>
        <end position="100"/>
    </location>
</feature>
<keyword evidence="2" id="KW-0539">Nucleus</keyword>
<dbReference type="PANTHER" id="PTHR37534">
    <property type="entry name" value="TRANSCRIPTIONAL ACTIVATOR PROTEIN UGA3"/>
    <property type="match status" value="1"/>
</dbReference>
<dbReference type="InterPro" id="IPR021858">
    <property type="entry name" value="Fun_TF"/>
</dbReference>
<dbReference type="GO" id="GO:0005634">
    <property type="term" value="C:nucleus"/>
    <property type="evidence" value="ECO:0007669"/>
    <property type="project" value="UniProtKB-SubCell"/>
</dbReference>
<dbReference type="GO" id="GO:0000976">
    <property type="term" value="F:transcription cis-regulatory region binding"/>
    <property type="evidence" value="ECO:0007669"/>
    <property type="project" value="TreeGrafter"/>
</dbReference>
<evidence type="ECO:0000256" key="1">
    <source>
        <dbReference type="ARBA" id="ARBA00004123"/>
    </source>
</evidence>
<proteinExistence type="predicted"/>
<dbReference type="Proteomes" id="UP000799324">
    <property type="component" value="Unassembled WGS sequence"/>
</dbReference>
<dbReference type="OrthoDB" id="5333823at2759"/>
<dbReference type="Pfam" id="PF11951">
    <property type="entry name" value="Fungal_trans_2"/>
    <property type="match status" value="1"/>
</dbReference>
<dbReference type="PANTHER" id="PTHR37534:SF7">
    <property type="entry name" value="TRANSCRIPTIONAL ACTIVATOR PROTEIN UGA3"/>
    <property type="match status" value="1"/>
</dbReference>
<dbReference type="PROSITE" id="PS00463">
    <property type="entry name" value="ZN2_CY6_FUNGAL_1"/>
    <property type="match status" value="1"/>
</dbReference>
<dbReference type="AlphaFoldDB" id="A0A6A6TSH4"/>
<sequence length="550" mass="61782">MTSSTRWTGITRTRTGCLTCRRRRKKCDERKPACNSCERNRLICEGYENRVTWVANGRVSSRRKRADTGMDEPVSPACASPVIDNTPAGPSAETQENASGQSITFTFPDWDSTETFAPEVSWPVTSTELSLVDNSVDSFWLEDDWTNQLPPRPLPPLIDGIQTSMERRLFHHFISSIGPTLVIHGPNSGDAFTDTILEYAITDPTSMKTVLGVAASHLAQGMERNNPVNPGDLRNIRQAGLQFYHEAILSHQRRINDILSTASQQSLHDWNAAFAATMLLTQYDTCEGGTCGIWQTHLRIARQLVTQNSSIFGQQQPNVLLDWFFYHDVLARFSETIAPKDDYSPGHCLALALQPDSVISESILIGPRDGLFDLLNRIVDLEHRSRQETLVSSQKTRLLVEGLRISNDLNNWTCPYFSEQSRIVAECYRWAAFLILYSTIHKSTLGDEKIQAILIGGLEWVERLSHTDTAQTCSLFPLFALGIATQEATQRQLVTSKMSNYGAWAGLGNIAATRDFLHQWWARLDDRCGESNWWDWQAVALEEGITVTLV</sequence>
<dbReference type="InterPro" id="IPR001138">
    <property type="entry name" value="Zn2Cys6_DnaBD"/>
</dbReference>
<gene>
    <name evidence="5" type="ORF">K491DRAFT_673337</name>
</gene>
<dbReference type="EMBL" id="MU004290">
    <property type="protein sequence ID" value="KAF2662261.1"/>
    <property type="molecule type" value="Genomic_DNA"/>
</dbReference>
<organism evidence="5 6">
    <name type="scientific">Lophiostoma macrostomum CBS 122681</name>
    <dbReference type="NCBI Taxonomy" id="1314788"/>
    <lineage>
        <taxon>Eukaryota</taxon>
        <taxon>Fungi</taxon>
        <taxon>Dikarya</taxon>
        <taxon>Ascomycota</taxon>
        <taxon>Pezizomycotina</taxon>
        <taxon>Dothideomycetes</taxon>
        <taxon>Pleosporomycetidae</taxon>
        <taxon>Pleosporales</taxon>
        <taxon>Lophiostomataceae</taxon>
        <taxon>Lophiostoma</taxon>
    </lineage>
</organism>
<dbReference type="SMART" id="SM00066">
    <property type="entry name" value="GAL4"/>
    <property type="match status" value="1"/>
</dbReference>
<dbReference type="CDD" id="cd00067">
    <property type="entry name" value="GAL4"/>
    <property type="match status" value="1"/>
</dbReference>
<evidence type="ECO:0000259" key="4">
    <source>
        <dbReference type="PROSITE" id="PS50048"/>
    </source>
</evidence>
<dbReference type="GO" id="GO:0000981">
    <property type="term" value="F:DNA-binding transcription factor activity, RNA polymerase II-specific"/>
    <property type="evidence" value="ECO:0007669"/>
    <property type="project" value="InterPro"/>
</dbReference>
<evidence type="ECO:0000256" key="2">
    <source>
        <dbReference type="ARBA" id="ARBA00023242"/>
    </source>
</evidence>
<dbReference type="GO" id="GO:0008270">
    <property type="term" value="F:zinc ion binding"/>
    <property type="evidence" value="ECO:0007669"/>
    <property type="project" value="InterPro"/>
</dbReference>
<dbReference type="PROSITE" id="PS50048">
    <property type="entry name" value="ZN2_CY6_FUNGAL_2"/>
    <property type="match status" value="1"/>
</dbReference>
<dbReference type="SUPFAM" id="SSF57701">
    <property type="entry name" value="Zn2/Cys6 DNA-binding domain"/>
    <property type="match status" value="1"/>
</dbReference>
<dbReference type="GO" id="GO:0045944">
    <property type="term" value="P:positive regulation of transcription by RNA polymerase II"/>
    <property type="evidence" value="ECO:0007669"/>
    <property type="project" value="TreeGrafter"/>
</dbReference>
<dbReference type="Gene3D" id="4.10.240.10">
    <property type="entry name" value="Zn(2)-C6 fungal-type DNA-binding domain"/>
    <property type="match status" value="1"/>
</dbReference>